<name>A0A2T0TRU8_9ACTN</name>
<accession>A0A2T0TRU8</accession>
<feature type="transmembrane region" description="Helical" evidence="1">
    <location>
        <begin position="51"/>
        <end position="73"/>
    </location>
</feature>
<keyword evidence="1" id="KW-0812">Transmembrane</keyword>
<dbReference type="AlphaFoldDB" id="A0A2T0TRU8"/>
<dbReference type="Gene3D" id="3.40.50.300">
    <property type="entry name" value="P-loop containing nucleotide triphosphate hydrolases"/>
    <property type="match status" value="1"/>
</dbReference>
<protein>
    <submittedName>
        <fullName evidence="3">NACHT domain-containing protein</fullName>
    </submittedName>
</protein>
<feature type="domain" description="NACHT" evidence="2">
    <location>
        <begin position="126"/>
        <end position="277"/>
    </location>
</feature>
<evidence type="ECO:0000313" key="4">
    <source>
        <dbReference type="Proteomes" id="UP000239210"/>
    </source>
</evidence>
<dbReference type="Pfam" id="PF05729">
    <property type="entry name" value="NACHT"/>
    <property type="match status" value="1"/>
</dbReference>
<evidence type="ECO:0000259" key="2">
    <source>
        <dbReference type="Pfam" id="PF05729"/>
    </source>
</evidence>
<dbReference type="InterPro" id="IPR007111">
    <property type="entry name" value="NACHT_NTPase"/>
</dbReference>
<comment type="caution">
    <text evidence="3">The sequence shown here is derived from an EMBL/GenBank/DDBJ whole genome shotgun (WGS) entry which is preliminary data.</text>
</comment>
<dbReference type="EMBL" id="PVTG01000009">
    <property type="protein sequence ID" value="PRY48379.1"/>
    <property type="molecule type" value="Genomic_DNA"/>
</dbReference>
<dbReference type="InterPro" id="IPR027417">
    <property type="entry name" value="P-loop_NTPase"/>
</dbReference>
<gene>
    <name evidence="3" type="ORF">LY71_10916</name>
</gene>
<dbReference type="SUPFAM" id="SSF52540">
    <property type="entry name" value="P-loop containing nucleoside triphosphate hydrolases"/>
    <property type="match status" value="1"/>
</dbReference>
<evidence type="ECO:0000256" key="1">
    <source>
        <dbReference type="SAM" id="Phobius"/>
    </source>
</evidence>
<reference evidence="3 4" key="1">
    <citation type="submission" date="2018-03" db="EMBL/GenBank/DDBJ databases">
        <title>Genomic Encyclopedia of Archaeal and Bacterial Type Strains, Phase II (KMG-II): from individual species to whole genera.</title>
        <authorList>
            <person name="Goeker M."/>
        </authorList>
    </citation>
    <scope>NUCLEOTIDE SEQUENCE [LARGE SCALE GENOMIC DNA]</scope>
    <source>
        <strain evidence="3 4">DSM 45416</strain>
    </source>
</reference>
<evidence type="ECO:0000313" key="3">
    <source>
        <dbReference type="EMBL" id="PRY48379.1"/>
    </source>
</evidence>
<organism evidence="3 4">
    <name type="scientific">Geodermatophilus tzadiensis</name>
    <dbReference type="NCBI Taxonomy" id="1137988"/>
    <lineage>
        <taxon>Bacteria</taxon>
        <taxon>Bacillati</taxon>
        <taxon>Actinomycetota</taxon>
        <taxon>Actinomycetes</taxon>
        <taxon>Geodermatophilales</taxon>
        <taxon>Geodermatophilaceae</taxon>
        <taxon>Geodermatophilus</taxon>
    </lineage>
</organism>
<dbReference type="Proteomes" id="UP000239210">
    <property type="component" value="Unassembled WGS sequence"/>
</dbReference>
<keyword evidence="1" id="KW-1133">Transmembrane helix</keyword>
<keyword evidence="1" id="KW-0472">Membrane</keyword>
<dbReference type="RefSeq" id="WP_146146133.1">
    <property type="nucleotide sequence ID" value="NZ_PVTG01000009.1"/>
</dbReference>
<proteinExistence type="predicted"/>
<dbReference type="OrthoDB" id="3544511at2"/>
<sequence length="1168" mass="131681">MVLSALLTLILLTWVLRGIIVVTFFNKKDVAWSWRDFNPDLGCQDVPTSCAAITGVLMPVLFLAWTTVLFLFWRQRRVLRYYAHRAKTEPYRLVQTAGSLTDEVIGRDQLCDALINNLRDAKARRPHVVVGSVGVGKTAVLVHLTARLAAKGAVPVPIRMRDVQDEGHLDFCELARVRFTQIVQPVVRSSAEQDRIWRWLRQRAGRVVVVADGLEEALADETMAGQRDNLIRTAIRNADDEGLPLVIASRPHDPLRAMQAAITDLEPLSEEAAMRYIAAGGSWRSEAVLLDRVVEAAKMGESPLYMRLARDLHRQDLLEPLWLEVGGLDVVMLDRWSFRQDLLQAWLDALVDGKIHPELPIDQRTRKAVIEYLSALACIGLRSDSATVALRDLDPFLTAGSAAQPDTEARPDDSGRAWNRSVAAYVDDRIKRLQQATNDRLDVVGAGVVQSPWMDVRLAATWGTRMGLVREYGRSAHGPAGGGTVANATVHFQHSIIQAFLGSRALRGVLGEVRSPVPSGGGTVSESLAERRRMVSAALDRCGRELLIAFVLNSRSLDGRCNCVGPDDVPTDGCPTRLVRDALQNKTLRLLEEATALQDVLKRQARQEREERRRIGEAAGEVFRHGLRLWALEVFGACVEIASVEAGPGLADLVHLAESHWEQFGAGEDPVRLREEKLTVVEQCGAAASRIGSDNDGRGTYRKLFEIGCAEPDYRVRLAIAQRIGTGGERAFSAVYDVIHQHEIVVKGDRPKRPPAEELTTTPGQLDPRMYRAWCSRHQRAMQRRERELADTEAEEERRRWYAETMRAWVLPMLVDSAKLTRHSGSPWDDLENWIVDATKANEPRNGRLLSPGERCDLGVALAQGFKYAANRRPGPHSNQESREFLVKQAQELLKRSSYWYTRLTLVQALTLWALPDDVSAPQAIRGHGADPAGQVREWLKLERDRREHPLVQEAGKLAVRALQTRRPERFLWVDDGAVASQLGTEAGFSARPRFHNLWIHPSTGWTSLDFKAQQLLADALLLLVLGERGYRPKDLFRFLERVTSDESRLPSCLTRDRTRLDPVRAVESAVTPGEFCRDDCGLRMCPYPAKAEKYIRLEFNELFCLHQRELLRTWQPRSWLNFRFRRKATWQRRVPVAGMRRFWDQMGERARDVDPDHVRVSGRNAHR</sequence>
<keyword evidence="4" id="KW-1185">Reference proteome</keyword>